<dbReference type="Proteomes" id="UP000011873">
    <property type="component" value="Unassembled WGS sequence"/>
</dbReference>
<dbReference type="GO" id="GO:0004803">
    <property type="term" value="F:transposase activity"/>
    <property type="evidence" value="ECO:0007669"/>
    <property type="project" value="InterPro"/>
</dbReference>
<dbReference type="InterPro" id="IPR002514">
    <property type="entry name" value="Transposase_8"/>
</dbReference>
<sequence>MYMSQKGKYSPEFKEQAVKRTLSGPFTIKEAAESLEIDYFVLRHWRTESLKKSEQQNPATDKQFKESEELRIYPKTSKEISHSVNS</sequence>
<gene>
    <name evidence="2" type="ORF">LEP1GSC016_3625</name>
</gene>
<dbReference type="Gene3D" id="1.10.10.60">
    <property type="entry name" value="Homeodomain-like"/>
    <property type="match status" value="1"/>
</dbReference>
<organism evidence="2 3">
    <name type="scientific">Leptospira borgpetersenii serovar Hardjo-bovis str. Sponselee</name>
    <dbReference type="NCBI Taxonomy" id="1303729"/>
    <lineage>
        <taxon>Bacteria</taxon>
        <taxon>Pseudomonadati</taxon>
        <taxon>Spirochaetota</taxon>
        <taxon>Spirochaetia</taxon>
        <taxon>Leptospirales</taxon>
        <taxon>Leptospiraceae</taxon>
        <taxon>Leptospira</taxon>
    </lineage>
</organism>
<dbReference type="EMBL" id="ANMU01000084">
    <property type="protein sequence ID" value="EMJ81452.1"/>
    <property type="molecule type" value="Genomic_DNA"/>
</dbReference>
<dbReference type="PATRIC" id="fig|1218567.3.peg.2261"/>
<proteinExistence type="predicted"/>
<dbReference type="GO" id="GO:0003677">
    <property type="term" value="F:DNA binding"/>
    <property type="evidence" value="ECO:0007669"/>
    <property type="project" value="InterPro"/>
</dbReference>
<dbReference type="SUPFAM" id="SSF46689">
    <property type="entry name" value="Homeodomain-like"/>
    <property type="match status" value="1"/>
</dbReference>
<evidence type="ECO:0000313" key="3">
    <source>
        <dbReference type="Proteomes" id="UP000011873"/>
    </source>
</evidence>
<evidence type="ECO:0000256" key="1">
    <source>
        <dbReference type="SAM" id="MobiDB-lite"/>
    </source>
</evidence>
<dbReference type="GO" id="GO:0006313">
    <property type="term" value="P:DNA transposition"/>
    <property type="evidence" value="ECO:0007669"/>
    <property type="project" value="InterPro"/>
</dbReference>
<feature type="compositionally biased region" description="Basic and acidic residues" evidence="1">
    <location>
        <begin position="62"/>
        <end position="86"/>
    </location>
</feature>
<feature type="region of interest" description="Disordered" evidence="1">
    <location>
        <begin position="50"/>
        <end position="86"/>
    </location>
</feature>
<comment type="caution">
    <text evidence="2">The sequence shown here is derived from an EMBL/GenBank/DDBJ whole genome shotgun (WGS) entry which is preliminary data.</text>
</comment>
<dbReference type="AlphaFoldDB" id="M6BNY7"/>
<evidence type="ECO:0000313" key="2">
    <source>
        <dbReference type="EMBL" id="EMJ81452.1"/>
    </source>
</evidence>
<dbReference type="Pfam" id="PF01527">
    <property type="entry name" value="HTH_Tnp_1"/>
    <property type="match status" value="1"/>
</dbReference>
<protein>
    <submittedName>
        <fullName evidence="2">Transposase</fullName>
    </submittedName>
</protein>
<reference evidence="2 3" key="1">
    <citation type="submission" date="2013-01" db="EMBL/GenBank/DDBJ databases">
        <authorList>
            <person name="Harkins D.M."/>
            <person name="Durkin A.S."/>
            <person name="Brinkac L.M."/>
            <person name="Haft D.H."/>
            <person name="Selengut J.D."/>
            <person name="Sanka R."/>
            <person name="DePew J."/>
            <person name="Purushe J."/>
            <person name="Galloway R.L."/>
            <person name="Vinetz J.M."/>
            <person name="Sutton G.G."/>
            <person name="Nierman W.C."/>
            <person name="Fouts D.E."/>
        </authorList>
    </citation>
    <scope>NUCLEOTIDE SEQUENCE [LARGE SCALE GENOMIC DNA]</scope>
    <source>
        <strain evidence="2 3">Sponselee CDC</strain>
    </source>
</reference>
<name>M6BNY7_LEPBO</name>
<accession>M6BNY7</accession>
<dbReference type="InterPro" id="IPR009057">
    <property type="entry name" value="Homeodomain-like_sf"/>
</dbReference>